<dbReference type="InterPro" id="IPR048394">
    <property type="entry name" value="FakA-like_M"/>
</dbReference>
<sequence length="525" mass="55969">MRNKGSDQVAPRIDAAVCRRFWRRFAGELMTHEQLINDLNVFPVPDGDTGTNSMLTAASGLPNLDKAKDKTPLDVVLNQLVNDLAMGARGNSGVILAEYVRGLSQVSGTYLDSHLWHQALQRGAAQARQSVMQPREGTMLTLADAVAQTPVSEDLVQYVTDIASASRQALAATTDQLPELKAAGVVDSGALVLSLFHECIASEVTGAEMPELDVEHRHCDLSEVEYKGPTHEVMFTFDGDSAARESLREELLVIGDSVTVTGIQSPFRIHVHVDEPSEAVAEAMRHGRVSGLTIAQLISPREVSPARSGVAMVFACDAPGLRTLVEENGAHFMLSLPNAAPSTLDFIRAIRDCGTGNVALVICTVDSQASAALAAHQLKSENINVQVVSTPTVSIALGALAQFDQSDDLARLCAAFDKQITAMRWATIARAQRNVMTPLGMCHEGDVVGLINDAPREISSVASCEDMLASIVHELLDHGGELVTIVVGDLGSHAAVELVRADHPGVDFASYVGGQMGTVYQVGVE</sequence>
<dbReference type="Gene3D" id="1.25.40.340">
    <property type="match status" value="1"/>
</dbReference>
<evidence type="ECO:0000259" key="1">
    <source>
        <dbReference type="PROSITE" id="PS51480"/>
    </source>
</evidence>
<dbReference type="GO" id="GO:0004371">
    <property type="term" value="F:glycerone kinase activity"/>
    <property type="evidence" value="ECO:0007669"/>
    <property type="project" value="InterPro"/>
</dbReference>
<dbReference type="Pfam" id="PF21645">
    <property type="entry name" value="FakA-like_M"/>
    <property type="match status" value="1"/>
</dbReference>
<dbReference type="PANTHER" id="PTHR33434:SF4">
    <property type="entry name" value="PHOSPHATASE PROTEIN"/>
    <property type="match status" value="1"/>
</dbReference>
<protein>
    <submittedName>
        <fullName evidence="2">Unannotated protein</fullName>
    </submittedName>
</protein>
<organism evidence="2">
    <name type="scientific">freshwater metagenome</name>
    <dbReference type="NCBI Taxonomy" id="449393"/>
    <lineage>
        <taxon>unclassified sequences</taxon>
        <taxon>metagenomes</taxon>
        <taxon>ecological metagenomes</taxon>
    </lineage>
</organism>
<dbReference type="AlphaFoldDB" id="A0A6J5ZGI1"/>
<dbReference type="EMBL" id="CAESAJ010000122">
    <property type="protein sequence ID" value="CAB4341685.1"/>
    <property type="molecule type" value="Genomic_DNA"/>
</dbReference>
<dbReference type="Pfam" id="PF02734">
    <property type="entry name" value="Dak2"/>
    <property type="match status" value="1"/>
</dbReference>
<dbReference type="InterPro" id="IPR036117">
    <property type="entry name" value="DhaL_dom_sf"/>
</dbReference>
<dbReference type="Pfam" id="PF13684">
    <property type="entry name" value="FakA-like_C"/>
    <property type="match status" value="1"/>
</dbReference>
<dbReference type="PANTHER" id="PTHR33434">
    <property type="entry name" value="DEGV DOMAIN-CONTAINING PROTEIN DR_1986-RELATED"/>
    <property type="match status" value="1"/>
</dbReference>
<evidence type="ECO:0000313" key="2">
    <source>
        <dbReference type="EMBL" id="CAB4341685.1"/>
    </source>
</evidence>
<dbReference type="InterPro" id="IPR050270">
    <property type="entry name" value="DegV_domain_contain"/>
</dbReference>
<dbReference type="GO" id="GO:0006071">
    <property type="term" value="P:glycerol metabolic process"/>
    <property type="evidence" value="ECO:0007669"/>
    <property type="project" value="InterPro"/>
</dbReference>
<dbReference type="InterPro" id="IPR004007">
    <property type="entry name" value="DhaL_dom"/>
</dbReference>
<name>A0A6J5ZGI1_9ZZZZ</name>
<gene>
    <name evidence="2" type="ORF">UFOPK3770_01012</name>
</gene>
<feature type="domain" description="DhaL" evidence="1">
    <location>
        <begin position="16"/>
        <end position="202"/>
    </location>
</feature>
<proteinExistence type="predicted"/>
<dbReference type="PROSITE" id="PS51480">
    <property type="entry name" value="DHAL"/>
    <property type="match status" value="1"/>
</dbReference>
<accession>A0A6J5ZGI1</accession>
<dbReference type="InterPro" id="IPR033470">
    <property type="entry name" value="FakA-like_C"/>
</dbReference>
<dbReference type="SMART" id="SM01120">
    <property type="entry name" value="Dak2"/>
    <property type="match status" value="1"/>
</dbReference>
<dbReference type="SMART" id="SM01121">
    <property type="entry name" value="Dak1_2"/>
    <property type="match status" value="1"/>
</dbReference>
<dbReference type="SUPFAM" id="SSF101473">
    <property type="entry name" value="DhaL-like"/>
    <property type="match status" value="1"/>
</dbReference>
<reference evidence="2" key="1">
    <citation type="submission" date="2020-05" db="EMBL/GenBank/DDBJ databases">
        <authorList>
            <person name="Chiriac C."/>
            <person name="Salcher M."/>
            <person name="Ghai R."/>
            <person name="Kavagutti S V."/>
        </authorList>
    </citation>
    <scope>NUCLEOTIDE SEQUENCE</scope>
</reference>